<feature type="compositionally biased region" description="Pro residues" evidence="6">
    <location>
        <begin position="256"/>
        <end position="281"/>
    </location>
</feature>
<evidence type="ECO:0000313" key="10">
    <source>
        <dbReference type="Proteomes" id="UP000190092"/>
    </source>
</evidence>
<dbReference type="InterPro" id="IPR036108">
    <property type="entry name" value="4pyrrol_syn_uPrphyn_synt_sf"/>
</dbReference>
<name>A0A1T4QTJ5_9HYPH</name>
<dbReference type="AlphaFoldDB" id="A0A1T4QTJ5"/>
<dbReference type="RefSeq" id="WP_085935109.1">
    <property type="nucleotide sequence ID" value="NZ_FUWJ01000003.1"/>
</dbReference>
<dbReference type="CDD" id="cd06578">
    <property type="entry name" value="HemD"/>
    <property type="match status" value="1"/>
</dbReference>
<keyword evidence="2 7" id="KW-0812">Transmembrane</keyword>
<dbReference type="OrthoDB" id="7163809at2"/>
<reference evidence="10" key="1">
    <citation type="submission" date="2017-02" db="EMBL/GenBank/DDBJ databases">
        <authorList>
            <person name="Varghese N."/>
            <person name="Submissions S."/>
        </authorList>
    </citation>
    <scope>NUCLEOTIDE SEQUENCE [LARGE SCALE GENOMIC DNA]</scope>
    <source>
        <strain evidence="10">ATCC 27094</strain>
    </source>
</reference>
<dbReference type="EMBL" id="FUWJ01000003">
    <property type="protein sequence ID" value="SKA07004.1"/>
    <property type="molecule type" value="Genomic_DNA"/>
</dbReference>
<dbReference type="Pfam" id="PF02602">
    <property type="entry name" value="HEM4"/>
    <property type="match status" value="1"/>
</dbReference>
<dbReference type="SUPFAM" id="SSF69618">
    <property type="entry name" value="HemD-like"/>
    <property type="match status" value="1"/>
</dbReference>
<dbReference type="GO" id="GO:0004852">
    <property type="term" value="F:uroporphyrinogen-III synthase activity"/>
    <property type="evidence" value="ECO:0007669"/>
    <property type="project" value="InterPro"/>
</dbReference>
<evidence type="ECO:0000256" key="2">
    <source>
        <dbReference type="ARBA" id="ARBA00022692"/>
    </source>
</evidence>
<dbReference type="Proteomes" id="UP000190092">
    <property type="component" value="Unassembled WGS sequence"/>
</dbReference>
<evidence type="ECO:0000313" key="9">
    <source>
        <dbReference type="EMBL" id="SKA07004.1"/>
    </source>
</evidence>
<keyword evidence="3 7" id="KW-1133">Transmembrane helix</keyword>
<evidence type="ECO:0000259" key="8">
    <source>
        <dbReference type="Pfam" id="PF02602"/>
    </source>
</evidence>
<evidence type="ECO:0000256" key="3">
    <source>
        <dbReference type="ARBA" id="ARBA00022989"/>
    </source>
</evidence>
<dbReference type="InterPro" id="IPR003754">
    <property type="entry name" value="4pyrrol_synth_uPrphyn_synth"/>
</dbReference>
<dbReference type="GO" id="GO:0016020">
    <property type="term" value="C:membrane"/>
    <property type="evidence" value="ECO:0007669"/>
    <property type="project" value="UniProtKB-SubCell"/>
</dbReference>
<protein>
    <submittedName>
        <fullName evidence="9">Uroporphyrinogen-III synthase</fullName>
    </submittedName>
</protein>
<evidence type="ECO:0000256" key="6">
    <source>
        <dbReference type="SAM" id="MobiDB-lite"/>
    </source>
</evidence>
<dbReference type="Pfam" id="PF09731">
    <property type="entry name" value="Mitofilin"/>
    <property type="match status" value="1"/>
</dbReference>
<evidence type="ECO:0000256" key="4">
    <source>
        <dbReference type="ARBA" id="ARBA00023136"/>
    </source>
</evidence>
<evidence type="ECO:0000256" key="7">
    <source>
        <dbReference type="SAM" id="Phobius"/>
    </source>
</evidence>
<keyword evidence="5" id="KW-0175">Coiled coil</keyword>
<organism evidence="9 10">
    <name type="scientific">Enhydrobacter aerosaccus</name>
    <dbReference type="NCBI Taxonomy" id="225324"/>
    <lineage>
        <taxon>Bacteria</taxon>
        <taxon>Pseudomonadati</taxon>
        <taxon>Pseudomonadota</taxon>
        <taxon>Alphaproteobacteria</taxon>
        <taxon>Hyphomicrobiales</taxon>
        <taxon>Enhydrobacter</taxon>
    </lineage>
</organism>
<evidence type="ECO:0000256" key="1">
    <source>
        <dbReference type="ARBA" id="ARBA00004370"/>
    </source>
</evidence>
<dbReference type="GO" id="GO:0033014">
    <property type="term" value="P:tetrapyrrole biosynthetic process"/>
    <property type="evidence" value="ECO:0007669"/>
    <property type="project" value="InterPro"/>
</dbReference>
<feature type="domain" description="Tetrapyrrole biosynthesis uroporphyrinogen III synthase" evidence="8">
    <location>
        <begin position="21"/>
        <end position="233"/>
    </location>
</feature>
<dbReference type="STRING" id="225324.SAMN02745126_03436"/>
<dbReference type="InterPro" id="IPR019133">
    <property type="entry name" value="MIC60"/>
</dbReference>
<feature type="coiled-coil region" evidence="5">
    <location>
        <begin position="343"/>
        <end position="377"/>
    </location>
</feature>
<keyword evidence="10" id="KW-1185">Reference proteome</keyword>
<gene>
    <name evidence="9" type="ORF">SAMN02745126_03436</name>
</gene>
<feature type="compositionally biased region" description="Basic and acidic residues" evidence="6">
    <location>
        <begin position="244"/>
        <end position="253"/>
    </location>
</feature>
<feature type="coiled-coil region" evidence="5">
    <location>
        <begin position="442"/>
        <end position="476"/>
    </location>
</feature>
<feature type="region of interest" description="Disordered" evidence="6">
    <location>
        <begin position="244"/>
        <end position="284"/>
    </location>
</feature>
<proteinExistence type="predicted"/>
<evidence type="ECO:0000256" key="5">
    <source>
        <dbReference type="SAM" id="Coils"/>
    </source>
</evidence>
<feature type="transmembrane region" description="Helical" evidence="7">
    <location>
        <begin position="294"/>
        <end position="318"/>
    </location>
</feature>
<keyword evidence="4 7" id="KW-0472">Membrane</keyword>
<sequence>MGYGERMRVLITRPEREATTLSQALGQRGHVPVIAPLFQLHFRRPPDDFAPALAASQAILLTSANGARALAEATELRSKPILAVGDMTAATAEGLGFTSVTSASGDSAALAKLVQERLDPKGGPLIHVSGVDVKGDLGPQDFVRRFALYESQQVDTLPDSARAALEARAIDVATFFSPRASKLFVQLVLAAGLAESCRTVTAIAISPAAAEPLKALPFKATVAAERPTRQAILDEIDRLAEADAQNAEHETHPMSEPSPSPLPESEPPAAPSPAPTPPPLATRPAAVRSGIGPVTAFVIGIVSAVIVLAAALFSLPYWPPEMQAMWRGPATAAPESGQASAMADKARQEVEAALRALAEAQARLRADEDKLSKTQEEFRARLDDIDKRMRALANTATQSPAPVASDETLNALRNRIETLENKPAPQPAPQPAADTEKVDKDVAALRIEIATLRSGLQNLEQAMSGQKDQATALADAIEKTKAQSNRISADEQKTLAAARASALIGIAARLDAALESEQPFTADLSLLAPLAQDNAKVAEQKATLQPLAEKGVASRAALAAGFPAVAKAALAEDLADDSLGQRVLGRLKSLISLRRVGADVPGDSAEAKLARAEAALKTGDLAKAVELVKSLPPQTASATSSWLARAEAHLAAQRAIDLLAAEGVALLAAAR</sequence>
<comment type="subcellular location">
    <subcellularLocation>
        <location evidence="1">Membrane</location>
    </subcellularLocation>
</comment>
<dbReference type="Gene3D" id="3.40.50.10090">
    <property type="match status" value="2"/>
</dbReference>
<accession>A0A1T4QTJ5</accession>